<organism evidence="2 3">
    <name type="scientific">Flavihumibacter petaseus NBRC 106054</name>
    <dbReference type="NCBI Taxonomy" id="1220578"/>
    <lineage>
        <taxon>Bacteria</taxon>
        <taxon>Pseudomonadati</taxon>
        <taxon>Bacteroidota</taxon>
        <taxon>Chitinophagia</taxon>
        <taxon>Chitinophagales</taxon>
        <taxon>Chitinophagaceae</taxon>
        <taxon>Flavihumibacter</taxon>
    </lineage>
</organism>
<keyword evidence="3" id="KW-1185">Reference proteome</keyword>
<gene>
    <name evidence="2" type="ORF">FPE01S_01_02670</name>
</gene>
<feature type="transmembrane region" description="Helical" evidence="1">
    <location>
        <begin position="49"/>
        <end position="69"/>
    </location>
</feature>
<proteinExistence type="predicted"/>
<keyword evidence="1" id="KW-0472">Membrane</keyword>
<sequence length="99" mass="11057">MLKKDNLRLGILLGLLAPFIGLVIYYFAAFYTRNVSFEEFLAFMRQNKSLLTAVSSISLFANAILFTIYINSRRDKTAKGVFVATLIYGIGVLLLKVVG</sequence>
<keyword evidence="1" id="KW-0812">Transmembrane</keyword>
<evidence type="ECO:0000256" key="1">
    <source>
        <dbReference type="SAM" id="Phobius"/>
    </source>
</evidence>
<feature type="transmembrane region" description="Helical" evidence="1">
    <location>
        <begin position="7"/>
        <end position="29"/>
    </location>
</feature>
<dbReference type="AlphaFoldDB" id="A0A0E9MVV0"/>
<accession>A0A0E9MVV0</accession>
<dbReference type="STRING" id="1220578.FPE01S_01_02670"/>
<name>A0A0E9MVV0_9BACT</name>
<comment type="caution">
    <text evidence="2">The sequence shown here is derived from an EMBL/GenBank/DDBJ whole genome shotgun (WGS) entry which is preliminary data.</text>
</comment>
<feature type="transmembrane region" description="Helical" evidence="1">
    <location>
        <begin position="81"/>
        <end position="98"/>
    </location>
</feature>
<reference evidence="2 3" key="1">
    <citation type="submission" date="2015-04" db="EMBL/GenBank/DDBJ databases">
        <title>Whole genome shotgun sequence of Flavihumibacter petaseus NBRC 106054.</title>
        <authorList>
            <person name="Miyazawa S."/>
            <person name="Hosoyama A."/>
            <person name="Hashimoto M."/>
            <person name="Noguchi M."/>
            <person name="Tsuchikane K."/>
            <person name="Ohji S."/>
            <person name="Yamazoe A."/>
            <person name="Ichikawa N."/>
            <person name="Kimura A."/>
            <person name="Fujita N."/>
        </authorList>
    </citation>
    <scope>NUCLEOTIDE SEQUENCE [LARGE SCALE GENOMIC DNA]</scope>
    <source>
        <strain evidence="2 3">NBRC 106054</strain>
    </source>
</reference>
<dbReference type="OrthoDB" id="678023at2"/>
<keyword evidence="1" id="KW-1133">Transmembrane helix</keyword>
<evidence type="ECO:0000313" key="2">
    <source>
        <dbReference type="EMBL" id="GAO41255.1"/>
    </source>
</evidence>
<dbReference type="RefSeq" id="WP_046367152.1">
    <property type="nucleotide sequence ID" value="NZ_BBWV01000001.1"/>
</dbReference>
<dbReference type="EMBL" id="BBWV01000001">
    <property type="protein sequence ID" value="GAO41255.1"/>
    <property type="molecule type" value="Genomic_DNA"/>
</dbReference>
<dbReference type="Proteomes" id="UP000033121">
    <property type="component" value="Unassembled WGS sequence"/>
</dbReference>
<protein>
    <submittedName>
        <fullName evidence="2">Uncharacterized protein</fullName>
    </submittedName>
</protein>
<evidence type="ECO:0000313" key="3">
    <source>
        <dbReference type="Proteomes" id="UP000033121"/>
    </source>
</evidence>